<evidence type="ECO:0000313" key="3">
    <source>
        <dbReference type="Proteomes" id="UP000569732"/>
    </source>
</evidence>
<organism evidence="2 3">
    <name type="scientific">Spartinivicinus marinus</name>
    <dbReference type="NCBI Taxonomy" id="2994442"/>
    <lineage>
        <taxon>Bacteria</taxon>
        <taxon>Pseudomonadati</taxon>
        <taxon>Pseudomonadota</taxon>
        <taxon>Gammaproteobacteria</taxon>
        <taxon>Oceanospirillales</taxon>
        <taxon>Zooshikellaceae</taxon>
        <taxon>Spartinivicinus</taxon>
    </lineage>
</organism>
<keyword evidence="1" id="KW-1133">Transmembrane helix</keyword>
<dbReference type="AlphaFoldDB" id="A0A853IGY9"/>
<evidence type="ECO:0000256" key="1">
    <source>
        <dbReference type="SAM" id="Phobius"/>
    </source>
</evidence>
<dbReference type="EMBL" id="JACCKB010000147">
    <property type="protein sequence ID" value="NYZ69788.1"/>
    <property type="molecule type" value="Genomic_DNA"/>
</dbReference>
<keyword evidence="3" id="KW-1185">Reference proteome</keyword>
<feature type="transmembrane region" description="Helical" evidence="1">
    <location>
        <begin position="12"/>
        <end position="29"/>
    </location>
</feature>
<dbReference type="RefSeq" id="WP_180571763.1">
    <property type="nucleotide sequence ID" value="NZ_JACCKB010000147.1"/>
</dbReference>
<gene>
    <name evidence="2" type="ORF">H0A36_27635</name>
</gene>
<name>A0A853IGY9_9GAMM</name>
<accession>A0A853IGY9</accession>
<feature type="transmembrane region" description="Helical" evidence="1">
    <location>
        <begin position="162"/>
        <end position="180"/>
    </location>
</feature>
<sequence length="281" mass="30899">MSTELSGDIYFIVFFTLVIFLLPACLQGIQDLKDSTRKMKVPLLESPINPYKIAYLHGAINELTYVIAVSLVERGYAETFGNLIDDKIVIDYRQLSNGPDIKQLTPIERVVYDGLCGVQSEEGVLESLYQKVSGFCLAYEESLQQDRLLNTGVNKTLARKNILIGMTLIIGVFFVRLVLLGTSEGIFIHIILLVIGIYLVLFICSPERMSLLGKAYLRELRQTVSIRNTSYTLIAAIHGMSSLSNTSYADIEDLFRPINKNKVEDGCGGGCSGCGGCGGCG</sequence>
<reference evidence="2 3" key="1">
    <citation type="submission" date="2020-07" db="EMBL/GenBank/DDBJ databases">
        <title>Endozoicomonas sp. nov., isolated from sediment.</title>
        <authorList>
            <person name="Gu T."/>
        </authorList>
    </citation>
    <scope>NUCLEOTIDE SEQUENCE [LARGE SCALE GENOMIC DNA]</scope>
    <source>
        <strain evidence="2 3">SM1973</strain>
    </source>
</reference>
<comment type="caution">
    <text evidence="2">The sequence shown here is derived from an EMBL/GenBank/DDBJ whole genome shotgun (WGS) entry which is preliminary data.</text>
</comment>
<evidence type="ECO:0008006" key="4">
    <source>
        <dbReference type="Google" id="ProtNLM"/>
    </source>
</evidence>
<protein>
    <recommendedName>
        <fullName evidence="4">TIGR04222 domain-containing membrane protein</fullName>
    </recommendedName>
</protein>
<feature type="transmembrane region" description="Helical" evidence="1">
    <location>
        <begin position="186"/>
        <end position="204"/>
    </location>
</feature>
<proteinExistence type="predicted"/>
<keyword evidence="1" id="KW-0472">Membrane</keyword>
<dbReference type="Proteomes" id="UP000569732">
    <property type="component" value="Unassembled WGS sequence"/>
</dbReference>
<keyword evidence="1" id="KW-0812">Transmembrane</keyword>
<evidence type="ECO:0000313" key="2">
    <source>
        <dbReference type="EMBL" id="NYZ69788.1"/>
    </source>
</evidence>